<gene>
    <name evidence="1" type="ORF">H5410_024590</name>
</gene>
<protein>
    <submittedName>
        <fullName evidence="1">Uncharacterized protein</fullName>
    </submittedName>
</protein>
<dbReference type="EMBL" id="JACXVP010000004">
    <property type="protein sequence ID" value="KAG5613309.1"/>
    <property type="molecule type" value="Genomic_DNA"/>
</dbReference>
<comment type="caution">
    <text evidence="1">The sequence shown here is derived from an EMBL/GenBank/DDBJ whole genome shotgun (WGS) entry which is preliminary data.</text>
</comment>
<accession>A0A9J5ZMC8</accession>
<name>A0A9J5ZMC8_SOLCO</name>
<evidence type="ECO:0000313" key="1">
    <source>
        <dbReference type="EMBL" id="KAG5613309.1"/>
    </source>
</evidence>
<organism evidence="1 2">
    <name type="scientific">Solanum commersonii</name>
    <name type="common">Commerson's wild potato</name>
    <name type="synonym">Commerson's nightshade</name>
    <dbReference type="NCBI Taxonomy" id="4109"/>
    <lineage>
        <taxon>Eukaryota</taxon>
        <taxon>Viridiplantae</taxon>
        <taxon>Streptophyta</taxon>
        <taxon>Embryophyta</taxon>
        <taxon>Tracheophyta</taxon>
        <taxon>Spermatophyta</taxon>
        <taxon>Magnoliopsida</taxon>
        <taxon>eudicotyledons</taxon>
        <taxon>Gunneridae</taxon>
        <taxon>Pentapetalae</taxon>
        <taxon>asterids</taxon>
        <taxon>lamiids</taxon>
        <taxon>Solanales</taxon>
        <taxon>Solanaceae</taxon>
        <taxon>Solanoideae</taxon>
        <taxon>Solaneae</taxon>
        <taxon>Solanum</taxon>
    </lineage>
</organism>
<dbReference type="OrthoDB" id="1304908at2759"/>
<evidence type="ECO:0000313" key="2">
    <source>
        <dbReference type="Proteomes" id="UP000824120"/>
    </source>
</evidence>
<sequence>MKLSQIMAIVMKFYMVPRTSGCFDTQNNDKDIVKEILLRCPVKSLLCDSNVPTRTENSQMFLGMKYLIGYVDGLFLMYGEINSVISCALWNSAIREQQSIPVVGTYGEFSKIEGFDKPPPFDKEVRHTYGTAYLNVAYY</sequence>
<dbReference type="AlphaFoldDB" id="A0A9J5ZMC8"/>
<dbReference type="Proteomes" id="UP000824120">
    <property type="component" value="Chromosome 4"/>
</dbReference>
<reference evidence="1 2" key="1">
    <citation type="submission" date="2020-09" db="EMBL/GenBank/DDBJ databases">
        <title>De no assembly of potato wild relative species, Solanum commersonii.</title>
        <authorList>
            <person name="Cho K."/>
        </authorList>
    </citation>
    <scope>NUCLEOTIDE SEQUENCE [LARGE SCALE GENOMIC DNA]</scope>
    <source>
        <strain evidence="1">LZ3.2</strain>
        <tissue evidence="1">Leaf</tissue>
    </source>
</reference>
<proteinExistence type="predicted"/>
<keyword evidence="2" id="KW-1185">Reference proteome</keyword>